<dbReference type="Pfam" id="PF13302">
    <property type="entry name" value="Acetyltransf_3"/>
    <property type="match status" value="1"/>
</dbReference>
<evidence type="ECO:0000259" key="1">
    <source>
        <dbReference type="PROSITE" id="PS51186"/>
    </source>
</evidence>
<reference evidence="3" key="1">
    <citation type="submission" date="2023-09" db="EMBL/GenBank/DDBJ databases">
        <title>Paenibacillus sp. chi10 Genome sequencing and assembly.</title>
        <authorList>
            <person name="Kim I."/>
        </authorList>
    </citation>
    <scope>NUCLEOTIDE SEQUENCE [LARGE SCALE GENOMIC DNA]</scope>
    <source>
        <strain evidence="3">chi10</strain>
    </source>
</reference>
<dbReference type="Gene3D" id="3.40.630.30">
    <property type="match status" value="1"/>
</dbReference>
<dbReference type="EMBL" id="JAVYAA010000002">
    <property type="protein sequence ID" value="MDT8976831.1"/>
    <property type="molecule type" value="Genomic_DNA"/>
</dbReference>
<dbReference type="PANTHER" id="PTHR43792">
    <property type="entry name" value="GNAT FAMILY, PUTATIVE (AFU_ORTHOLOGUE AFUA_3G00765)-RELATED-RELATED"/>
    <property type="match status" value="1"/>
</dbReference>
<evidence type="ECO:0000313" key="3">
    <source>
        <dbReference type="Proteomes" id="UP001250538"/>
    </source>
</evidence>
<sequence>MNPVIISEGYMLLETKRCTLTKLQASDYDNVRRLYVNEEVRKYLGGAWTEEEAITGSFRRMLASQEGASFWIIREKQTNAFIGLISLDTHHDGVSTEVSYELLPEWWGSGYAAETVTAVIDYAFRELGLPEVIAETQAANKASCRLLERIGMSFQDTVQRFGEQQAIYGITNREIVS</sequence>
<protein>
    <submittedName>
        <fullName evidence="2">GNAT family N-acetyltransferase</fullName>
    </submittedName>
</protein>
<dbReference type="InterPro" id="IPR000182">
    <property type="entry name" value="GNAT_dom"/>
</dbReference>
<evidence type="ECO:0000313" key="2">
    <source>
        <dbReference type="EMBL" id="MDT8976831.1"/>
    </source>
</evidence>
<dbReference type="Proteomes" id="UP001250538">
    <property type="component" value="Unassembled WGS sequence"/>
</dbReference>
<dbReference type="GO" id="GO:0016747">
    <property type="term" value="F:acyltransferase activity, transferring groups other than amino-acyl groups"/>
    <property type="evidence" value="ECO:0007669"/>
    <property type="project" value="InterPro"/>
</dbReference>
<feature type="domain" description="N-acetyltransferase" evidence="1">
    <location>
        <begin position="18"/>
        <end position="174"/>
    </location>
</feature>
<organism evidence="2 3">
    <name type="scientific">Paenibacillus suaedae</name>
    <dbReference type="NCBI Taxonomy" id="3077233"/>
    <lineage>
        <taxon>Bacteria</taxon>
        <taxon>Bacillati</taxon>
        <taxon>Bacillota</taxon>
        <taxon>Bacilli</taxon>
        <taxon>Bacillales</taxon>
        <taxon>Paenibacillaceae</taxon>
        <taxon>Paenibacillus</taxon>
    </lineage>
</organism>
<dbReference type="PANTHER" id="PTHR43792:SF1">
    <property type="entry name" value="N-ACETYLTRANSFERASE DOMAIN-CONTAINING PROTEIN"/>
    <property type="match status" value="1"/>
</dbReference>
<proteinExistence type="predicted"/>
<name>A0AAJ2N4H4_9BACL</name>
<dbReference type="PROSITE" id="PS51186">
    <property type="entry name" value="GNAT"/>
    <property type="match status" value="1"/>
</dbReference>
<gene>
    <name evidence="2" type="ORF">RQP50_11305</name>
</gene>
<comment type="caution">
    <text evidence="2">The sequence shown here is derived from an EMBL/GenBank/DDBJ whole genome shotgun (WGS) entry which is preliminary data.</text>
</comment>
<dbReference type="RefSeq" id="WP_315745574.1">
    <property type="nucleotide sequence ID" value="NZ_JAVYAA010000002.1"/>
</dbReference>
<dbReference type="AlphaFoldDB" id="A0AAJ2N4H4"/>
<accession>A0AAJ2N4H4</accession>
<dbReference type="InterPro" id="IPR016181">
    <property type="entry name" value="Acyl_CoA_acyltransferase"/>
</dbReference>
<dbReference type="SUPFAM" id="SSF55729">
    <property type="entry name" value="Acyl-CoA N-acyltransferases (Nat)"/>
    <property type="match status" value="1"/>
</dbReference>
<dbReference type="InterPro" id="IPR051531">
    <property type="entry name" value="N-acetyltransferase"/>
</dbReference>
<keyword evidence="3" id="KW-1185">Reference proteome</keyword>